<sequence length="124" mass="14403">MSIIDILAEAKIQEGLKSGAFDNLEGKGKPLKHEDLSAVPEDLHVGYKMLKNAGYLPEELQLKKDIVTLNELIRCCGDESERQLLSSELRIKRLKFNQLMEKRSVRKSMAFRNYRNRIFNRLHM</sequence>
<dbReference type="PANTHER" id="PTHR39158">
    <property type="entry name" value="OS08G0560600 PROTEIN"/>
    <property type="match status" value="1"/>
</dbReference>
<feature type="domain" description="DnaJ homologue subfamily C member 28 conserved" evidence="1">
    <location>
        <begin position="7"/>
        <end position="74"/>
    </location>
</feature>
<dbReference type="InterPro" id="IPR052573">
    <property type="entry name" value="DnaJ_C_subfamily_28"/>
</dbReference>
<reference evidence="2" key="2">
    <citation type="submission" date="2020-09" db="EMBL/GenBank/DDBJ databases">
        <authorList>
            <person name="Sun Q."/>
            <person name="Ohkuma M."/>
        </authorList>
    </citation>
    <scope>NUCLEOTIDE SEQUENCE</scope>
    <source>
        <strain evidence="2">JCM 15325</strain>
    </source>
</reference>
<organism evidence="2 3">
    <name type="scientific">Sporolactobacillus putidus</name>
    <dbReference type="NCBI Taxonomy" id="492735"/>
    <lineage>
        <taxon>Bacteria</taxon>
        <taxon>Bacillati</taxon>
        <taxon>Bacillota</taxon>
        <taxon>Bacilli</taxon>
        <taxon>Bacillales</taxon>
        <taxon>Sporolactobacillaceae</taxon>
        <taxon>Sporolactobacillus</taxon>
    </lineage>
</organism>
<evidence type="ECO:0000313" key="2">
    <source>
        <dbReference type="EMBL" id="GGL61329.1"/>
    </source>
</evidence>
<evidence type="ECO:0000259" key="1">
    <source>
        <dbReference type="Pfam" id="PF09350"/>
    </source>
</evidence>
<gene>
    <name evidence="2" type="ORF">GCM10007968_26670</name>
</gene>
<reference evidence="2" key="1">
    <citation type="journal article" date="2014" name="Int. J. Syst. Evol. Microbiol.">
        <title>Complete genome sequence of Corynebacterium casei LMG S-19264T (=DSM 44701T), isolated from a smear-ripened cheese.</title>
        <authorList>
            <consortium name="US DOE Joint Genome Institute (JGI-PGF)"/>
            <person name="Walter F."/>
            <person name="Albersmeier A."/>
            <person name="Kalinowski J."/>
            <person name="Ruckert C."/>
        </authorList>
    </citation>
    <scope>NUCLEOTIDE SEQUENCE</scope>
    <source>
        <strain evidence="2">JCM 15325</strain>
    </source>
</reference>
<dbReference type="Pfam" id="PF09350">
    <property type="entry name" value="DJC28_CD"/>
    <property type="match status" value="1"/>
</dbReference>
<accession>A0A917S876</accession>
<proteinExistence type="predicted"/>
<dbReference type="Proteomes" id="UP000654670">
    <property type="component" value="Unassembled WGS sequence"/>
</dbReference>
<evidence type="ECO:0000313" key="3">
    <source>
        <dbReference type="Proteomes" id="UP000654670"/>
    </source>
</evidence>
<name>A0A917S876_9BACL</name>
<comment type="caution">
    <text evidence="2">The sequence shown here is derived from an EMBL/GenBank/DDBJ whole genome shotgun (WGS) entry which is preliminary data.</text>
</comment>
<dbReference type="AlphaFoldDB" id="A0A917S876"/>
<dbReference type="InterPro" id="IPR018961">
    <property type="entry name" value="DnaJ_homolog_subfam-C_membr-28"/>
</dbReference>
<dbReference type="EMBL" id="BMOK01000013">
    <property type="protein sequence ID" value="GGL61329.1"/>
    <property type="molecule type" value="Genomic_DNA"/>
</dbReference>
<dbReference type="PANTHER" id="PTHR39158:SF1">
    <property type="entry name" value="DNAJ HOMOLOG SUBFAMILY C MEMBER 28"/>
    <property type="match status" value="1"/>
</dbReference>
<keyword evidence="3" id="KW-1185">Reference proteome</keyword>
<dbReference type="RefSeq" id="WP_188804173.1">
    <property type="nucleotide sequence ID" value="NZ_BMOK01000013.1"/>
</dbReference>
<protein>
    <submittedName>
        <fullName evidence="2">DUF1992 domain-containing protein</fullName>
    </submittedName>
</protein>